<proteinExistence type="inferred from homology"/>
<dbReference type="Pfam" id="PF00190">
    <property type="entry name" value="Cupin_1"/>
    <property type="match status" value="1"/>
</dbReference>
<dbReference type="OrthoDB" id="1912756at2759"/>
<dbReference type="AlphaFoldDB" id="A0A8J4VPD7"/>
<evidence type="ECO:0000256" key="1">
    <source>
        <dbReference type="ARBA" id="ARBA00023597"/>
    </source>
</evidence>
<feature type="domain" description="Cupin type-1" evidence="2">
    <location>
        <begin position="147"/>
        <end position="317"/>
    </location>
</feature>
<dbReference type="Proteomes" id="UP000737018">
    <property type="component" value="Unassembled WGS sequence"/>
</dbReference>
<dbReference type="CDD" id="cd02245">
    <property type="entry name" value="cupin_7S_vicilin-like_C"/>
    <property type="match status" value="1"/>
</dbReference>
<dbReference type="InterPro" id="IPR011051">
    <property type="entry name" value="RmlC_Cupin_sf"/>
</dbReference>
<dbReference type="SUPFAM" id="SSF51182">
    <property type="entry name" value="RmlC-like cupins"/>
    <property type="match status" value="2"/>
</dbReference>
<name>A0A8J4VPD7_9ROSI</name>
<dbReference type="Gene3D" id="2.60.120.10">
    <property type="entry name" value="Jelly Rolls"/>
    <property type="match status" value="2"/>
</dbReference>
<protein>
    <recommendedName>
        <fullName evidence="2">Cupin type-1 domain-containing protein</fullName>
    </recommendedName>
</protein>
<comment type="caution">
    <text evidence="3">The sequence shown here is derived from an EMBL/GenBank/DDBJ whole genome shotgun (WGS) entry which is preliminary data.</text>
</comment>
<dbReference type="InterPro" id="IPR014710">
    <property type="entry name" value="RmlC-like_jellyroll"/>
</dbReference>
<evidence type="ECO:0000313" key="3">
    <source>
        <dbReference type="EMBL" id="KAF3964557.1"/>
    </source>
</evidence>
<keyword evidence="4" id="KW-1185">Reference proteome</keyword>
<evidence type="ECO:0000313" key="4">
    <source>
        <dbReference type="Proteomes" id="UP000737018"/>
    </source>
</evidence>
<gene>
    <name evidence="3" type="ORF">CMV_011172</name>
</gene>
<dbReference type="InterPro" id="IPR006045">
    <property type="entry name" value="Cupin_1"/>
</dbReference>
<reference evidence="3" key="1">
    <citation type="submission" date="2020-03" db="EMBL/GenBank/DDBJ databases">
        <title>Castanea mollissima Vanexum genome sequencing.</title>
        <authorList>
            <person name="Staton M."/>
        </authorList>
    </citation>
    <scope>NUCLEOTIDE SEQUENCE</scope>
    <source>
        <tissue evidence="3">Leaf</tissue>
    </source>
</reference>
<dbReference type="PANTHER" id="PTHR31189">
    <property type="entry name" value="OS03G0336100 PROTEIN-RELATED"/>
    <property type="match status" value="1"/>
</dbReference>
<sequence length="357" mass="40706">MVTLDLLRGSRKGKAIIKVVQKNRIESFNLECKDALRLPAGTTVYIINRDNNERLEIVKLIQPVNNPGQFREYYVAGAQNSESYLRAFSNEILEASLNTNRSQLQNFFRQQKGNGGQIVKASQEKIIALSQHAMSSSRRGRSSGGPISLQRQRLLYSNQFGRFFEASPEEHRQLQGMDVLVHYVEIKRGAMLVPHFNSRATVIVYVAEGTGSFEMACPHLSRQGQEYQDRREQEEEESGGQYHRVTARLSRGDTFIVPAGHPVAVIASQNEDLRLFGFSVNAENNQRNFLAGQDNIINQLEREEKELAFNMPAEEIDQLFRTNLTESYFMPIDRQSDERRQGRDQLLTSILDFAAIF</sequence>
<evidence type="ECO:0000259" key="2">
    <source>
        <dbReference type="SMART" id="SM00835"/>
    </source>
</evidence>
<dbReference type="EMBL" id="JRKL02001347">
    <property type="protein sequence ID" value="KAF3964557.1"/>
    <property type="molecule type" value="Genomic_DNA"/>
</dbReference>
<dbReference type="SMART" id="SM00835">
    <property type="entry name" value="Cupin_1"/>
    <property type="match status" value="1"/>
</dbReference>
<accession>A0A8J4VPD7</accession>
<comment type="similarity">
    <text evidence="1">Belongs to the 7S seed storage protein family.</text>
</comment>
<dbReference type="CDD" id="cd02244">
    <property type="entry name" value="cupin_7S_vicilin-like_N"/>
    <property type="match status" value="1"/>
</dbReference>
<organism evidence="3 4">
    <name type="scientific">Castanea mollissima</name>
    <name type="common">Chinese chestnut</name>
    <dbReference type="NCBI Taxonomy" id="60419"/>
    <lineage>
        <taxon>Eukaryota</taxon>
        <taxon>Viridiplantae</taxon>
        <taxon>Streptophyta</taxon>
        <taxon>Embryophyta</taxon>
        <taxon>Tracheophyta</taxon>
        <taxon>Spermatophyta</taxon>
        <taxon>Magnoliopsida</taxon>
        <taxon>eudicotyledons</taxon>
        <taxon>Gunneridae</taxon>
        <taxon>Pentapetalae</taxon>
        <taxon>rosids</taxon>
        <taxon>fabids</taxon>
        <taxon>Fagales</taxon>
        <taxon>Fagaceae</taxon>
        <taxon>Castanea</taxon>
    </lineage>
</organism>
<dbReference type="InterPro" id="IPR050253">
    <property type="entry name" value="Seed_Storage-Functional"/>
</dbReference>
<dbReference type="PANTHER" id="PTHR31189:SF41">
    <property type="entry name" value="VICILIN C72"/>
    <property type="match status" value="1"/>
</dbReference>